<proteinExistence type="predicted"/>
<dbReference type="Gene3D" id="3.60.15.10">
    <property type="entry name" value="Ribonuclease Z/Hydroxyacylglutathione hydrolase-like"/>
    <property type="match status" value="1"/>
</dbReference>
<dbReference type="PANTHER" id="PTHR42951:SF17">
    <property type="entry name" value="METALLO-BETA-LACTAMASE DOMAIN-CONTAINING PROTEIN"/>
    <property type="match status" value="1"/>
</dbReference>
<sequence>MKIKQISNHIWSLKTWMIIPFHVWIVVDKEGVTLVDTGVPWMAKSILQLIDKLQVGPLQRILLTHGHSDHIGSLKKILLAKPVPVFVHSKEIPFVEGDKPYPQKRKAVAQVTNGFLRPLPEDTSGELSPFGELTPYYTPGHSPGHVVYYHKQDDVLLAGDLFNSKNGKILKARFTPDPKEALHSSEIIKQINPTRMEVCHGDSVFKPADQWSELVKQYHLSE</sequence>
<dbReference type="OrthoDB" id="9802248at2"/>
<dbReference type="RefSeq" id="WP_049679897.1">
    <property type="nucleotide sequence ID" value="NZ_LFZW01000001.1"/>
</dbReference>
<reference evidence="3" key="1">
    <citation type="submission" date="2015-07" db="EMBL/GenBank/DDBJ databases">
        <title>Genome sequencing project for genomic taxonomy and phylogenomics of Bacillus-like bacteria.</title>
        <authorList>
            <person name="Liu B."/>
            <person name="Wang J."/>
            <person name="Zhu Y."/>
            <person name="Liu G."/>
            <person name="Chen Q."/>
            <person name="Chen Z."/>
            <person name="Lan J."/>
            <person name="Che J."/>
            <person name="Ge C."/>
            <person name="Shi H."/>
            <person name="Pan Z."/>
            <person name="Liu X."/>
        </authorList>
    </citation>
    <scope>NUCLEOTIDE SEQUENCE [LARGE SCALE GENOMIC DNA]</scope>
    <source>
        <strain evidence="3">FJAT-27997</strain>
    </source>
</reference>
<dbReference type="CDD" id="cd07721">
    <property type="entry name" value="yflN-like_MBL-fold"/>
    <property type="match status" value="1"/>
</dbReference>
<dbReference type="InterPro" id="IPR036866">
    <property type="entry name" value="RibonucZ/Hydroxyglut_hydro"/>
</dbReference>
<protein>
    <submittedName>
        <fullName evidence="2">Hydrolase glyoxylase</fullName>
    </submittedName>
</protein>
<name>A0A0K9GPR1_9BACI</name>
<accession>A0A0K9GPR1</accession>
<dbReference type="PANTHER" id="PTHR42951">
    <property type="entry name" value="METALLO-BETA-LACTAMASE DOMAIN-CONTAINING"/>
    <property type="match status" value="1"/>
</dbReference>
<evidence type="ECO:0000259" key="1">
    <source>
        <dbReference type="SMART" id="SM00849"/>
    </source>
</evidence>
<keyword evidence="2" id="KW-0378">Hydrolase</keyword>
<organism evidence="2 3">
    <name type="scientific">Peribacillus loiseleuriae</name>
    <dbReference type="NCBI Taxonomy" id="1679170"/>
    <lineage>
        <taxon>Bacteria</taxon>
        <taxon>Bacillati</taxon>
        <taxon>Bacillota</taxon>
        <taxon>Bacilli</taxon>
        <taxon>Bacillales</taxon>
        <taxon>Bacillaceae</taxon>
        <taxon>Peribacillus</taxon>
    </lineage>
</organism>
<feature type="domain" description="Metallo-beta-lactamase" evidence="1">
    <location>
        <begin position="20"/>
        <end position="202"/>
    </location>
</feature>
<dbReference type="InterPro" id="IPR050855">
    <property type="entry name" value="NDM-1-like"/>
</dbReference>
<comment type="caution">
    <text evidence="2">The sequence shown here is derived from an EMBL/GenBank/DDBJ whole genome shotgun (WGS) entry which is preliminary data.</text>
</comment>
<keyword evidence="3" id="KW-1185">Reference proteome</keyword>
<dbReference type="Proteomes" id="UP000037146">
    <property type="component" value="Unassembled WGS sequence"/>
</dbReference>
<dbReference type="Pfam" id="PF00753">
    <property type="entry name" value="Lactamase_B"/>
    <property type="match status" value="1"/>
</dbReference>
<evidence type="ECO:0000313" key="2">
    <source>
        <dbReference type="EMBL" id="KMY48571.1"/>
    </source>
</evidence>
<dbReference type="PATRIC" id="fig|1679170.3.peg.565"/>
<dbReference type="STRING" id="1679170.AC625_02785"/>
<dbReference type="SMART" id="SM00849">
    <property type="entry name" value="Lactamase_B"/>
    <property type="match status" value="1"/>
</dbReference>
<gene>
    <name evidence="2" type="ORF">AC625_02785</name>
</gene>
<evidence type="ECO:0000313" key="3">
    <source>
        <dbReference type="Proteomes" id="UP000037146"/>
    </source>
</evidence>
<dbReference type="AlphaFoldDB" id="A0A0K9GPR1"/>
<dbReference type="GO" id="GO:0016787">
    <property type="term" value="F:hydrolase activity"/>
    <property type="evidence" value="ECO:0007669"/>
    <property type="project" value="UniProtKB-KW"/>
</dbReference>
<dbReference type="EMBL" id="LFZW01000001">
    <property type="protein sequence ID" value="KMY48571.1"/>
    <property type="molecule type" value="Genomic_DNA"/>
</dbReference>
<dbReference type="InterPro" id="IPR001279">
    <property type="entry name" value="Metallo-B-lactamas"/>
</dbReference>
<dbReference type="SUPFAM" id="SSF56281">
    <property type="entry name" value="Metallo-hydrolase/oxidoreductase"/>
    <property type="match status" value="1"/>
</dbReference>